<dbReference type="RefSeq" id="WP_102895635.1">
    <property type="nucleotide sequence ID" value="NZ_JAMOHU010000029.1"/>
</dbReference>
<feature type="transmembrane region" description="Helical" evidence="4">
    <location>
        <begin position="208"/>
        <end position="228"/>
    </location>
</feature>
<feature type="transmembrane region" description="Helical" evidence="4">
    <location>
        <begin position="73"/>
        <end position="91"/>
    </location>
</feature>
<protein>
    <submittedName>
        <fullName evidence="6">MFS transporter</fullName>
    </submittedName>
</protein>
<dbReference type="InterPro" id="IPR020846">
    <property type="entry name" value="MFS_dom"/>
</dbReference>
<dbReference type="SUPFAM" id="SSF103473">
    <property type="entry name" value="MFS general substrate transporter"/>
    <property type="match status" value="1"/>
</dbReference>
<proteinExistence type="predicted"/>
<name>A0A2N8ST48_STUST</name>
<feature type="transmembrane region" description="Helical" evidence="4">
    <location>
        <begin position="42"/>
        <end position="61"/>
    </location>
</feature>
<organism evidence="6 7">
    <name type="scientific">Stutzerimonas stutzeri</name>
    <name type="common">Pseudomonas stutzeri</name>
    <dbReference type="NCBI Taxonomy" id="316"/>
    <lineage>
        <taxon>Bacteria</taxon>
        <taxon>Pseudomonadati</taxon>
        <taxon>Pseudomonadota</taxon>
        <taxon>Gammaproteobacteria</taxon>
        <taxon>Pseudomonadales</taxon>
        <taxon>Pseudomonadaceae</taxon>
        <taxon>Stutzerimonas</taxon>
    </lineage>
</organism>
<comment type="caution">
    <text evidence="6">The sequence shown here is derived from an EMBL/GenBank/DDBJ whole genome shotgun (WGS) entry which is preliminary data.</text>
</comment>
<keyword evidence="1 4" id="KW-0812">Transmembrane</keyword>
<evidence type="ECO:0000313" key="6">
    <source>
        <dbReference type="EMBL" id="PNG05676.1"/>
    </source>
</evidence>
<feature type="transmembrane region" description="Helical" evidence="4">
    <location>
        <begin position="97"/>
        <end position="121"/>
    </location>
</feature>
<dbReference type="Proteomes" id="UP000236023">
    <property type="component" value="Unassembled WGS sequence"/>
</dbReference>
<accession>A0A2N8ST48</accession>
<sequence length="390" mass="39722">MLIGNPVILRLFIAQALFWTCSMTGITLTALIGLQLAPVNGLATLPVALLVLGNLLAIQPLSRRMQLRGRRQGFVLGALAGVLGGLLSSAGVWLGDFLLLCLGALPLGAYQASAMFYRFAALETVGDAEKGRATACVIGGGVCAALLAPSLGALAREALPVPFAGAYLLMAGLAAMGLLVVASLPASPHAPMQSAAATVRARELLRRPVVRTAIITTAVGHGLMILVMNATPLAMSFCNLGLDDSATVIQWHLLGMFLPAFVAGTLVDRLGSVRVALGGAATLAASAAIAIAGESFEHFLLSSCLLGVGWNLMLVAGTTLLGSGHRPEERSAAQGLMELGNGYAAAFMSFACGALITGIGWSAVNIGMLGLLAVAVLLLCGRQSAAEAAA</sequence>
<reference evidence="6 7" key="1">
    <citation type="submission" date="2018-01" db="EMBL/GenBank/DDBJ databases">
        <title>Denitrification phenotypes of diverse strains of Pseudomonas stutzeri.</title>
        <authorList>
            <person name="Milligan D.A."/>
            <person name="Bergaust L."/>
            <person name="Bakken L.R."/>
            <person name="Frostegard A."/>
        </authorList>
    </citation>
    <scope>NUCLEOTIDE SEQUENCE [LARGE SCALE GENOMIC DNA]</scope>
    <source>
        <strain evidence="6 7">24a75</strain>
    </source>
</reference>
<dbReference type="Gene3D" id="1.20.1250.20">
    <property type="entry name" value="MFS general substrate transporter like domains"/>
    <property type="match status" value="1"/>
</dbReference>
<dbReference type="PANTHER" id="PTHR23534">
    <property type="entry name" value="MFS PERMEASE"/>
    <property type="match status" value="1"/>
</dbReference>
<dbReference type="Pfam" id="PF07690">
    <property type="entry name" value="MFS_1"/>
    <property type="match status" value="1"/>
</dbReference>
<dbReference type="AlphaFoldDB" id="A0A2N8ST48"/>
<dbReference type="PROSITE" id="PS50850">
    <property type="entry name" value="MFS"/>
    <property type="match status" value="1"/>
</dbReference>
<evidence type="ECO:0000259" key="5">
    <source>
        <dbReference type="PROSITE" id="PS50850"/>
    </source>
</evidence>
<evidence type="ECO:0000256" key="2">
    <source>
        <dbReference type="ARBA" id="ARBA00022989"/>
    </source>
</evidence>
<feature type="domain" description="Major facilitator superfamily (MFS) profile" evidence="5">
    <location>
        <begin position="208"/>
        <end position="390"/>
    </location>
</feature>
<dbReference type="InterPro" id="IPR011701">
    <property type="entry name" value="MFS"/>
</dbReference>
<evidence type="ECO:0000256" key="1">
    <source>
        <dbReference type="ARBA" id="ARBA00022692"/>
    </source>
</evidence>
<feature type="transmembrane region" description="Helical" evidence="4">
    <location>
        <begin position="248"/>
        <end position="267"/>
    </location>
</feature>
<feature type="transmembrane region" description="Helical" evidence="4">
    <location>
        <begin position="166"/>
        <end position="187"/>
    </location>
</feature>
<evidence type="ECO:0000256" key="3">
    <source>
        <dbReference type="ARBA" id="ARBA00023136"/>
    </source>
</evidence>
<dbReference type="EMBL" id="POUT01000016">
    <property type="protein sequence ID" value="PNG05676.1"/>
    <property type="molecule type" value="Genomic_DNA"/>
</dbReference>
<evidence type="ECO:0000313" key="7">
    <source>
        <dbReference type="Proteomes" id="UP000236023"/>
    </source>
</evidence>
<feature type="transmembrane region" description="Helical" evidence="4">
    <location>
        <begin position="274"/>
        <end position="293"/>
    </location>
</feature>
<evidence type="ECO:0000256" key="4">
    <source>
        <dbReference type="SAM" id="Phobius"/>
    </source>
</evidence>
<dbReference type="GO" id="GO:0022857">
    <property type="term" value="F:transmembrane transporter activity"/>
    <property type="evidence" value="ECO:0007669"/>
    <property type="project" value="InterPro"/>
</dbReference>
<keyword evidence="2 4" id="KW-1133">Transmembrane helix</keyword>
<keyword evidence="3 4" id="KW-0472">Membrane</keyword>
<feature type="transmembrane region" description="Helical" evidence="4">
    <location>
        <begin position="299"/>
        <end position="321"/>
    </location>
</feature>
<dbReference type="InterPro" id="IPR036259">
    <property type="entry name" value="MFS_trans_sf"/>
</dbReference>
<feature type="transmembrane region" description="Helical" evidence="4">
    <location>
        <begin position="12"/>
        <end position="36"/>
    </location>
</feature>
<gene>
    <name evidence="6" type="ORF">CXK94_20175</name>
</gene>
<feature type="transmembrane region" description="Helical" evidence="4">
    <location>
        <begin position="342"/>
        <end position="360"/>
    </location>
</feature>
<feature type="transmembrane region" description="Helical" evidence="4">
    <location>
        <begin position="133"/>
        <end position="154"/>
    </location>
</feature>
<dbReference type="PANTHER" id="PTHR23534:SF1">
    <property type="entry name" value="MAJOR FACILITATOR SUPERFAMILY PROTEIN"/>
    <property type="match status" value="1"/>
</dbReference>